<evidence type="ECO:0000313" key="3">
    <source>
        <dbReference type="Proteomes" id="UP001066276"/>
    </source>
</evidence>
<sequence length="68" mass="7819">MRKRMRRRLNPKKKNQRPTKESVWLRVEAAGQQGPRWQSNSCVKDGALGGEGETHHSSEQGCRTDLCR</sequence>
<protein>
    <submittedName>
        <fullName evidence="2">Uncharacterized protein</fullName>
    </submittedName>
</protein>
<proteinExistence type="predicted"/>
<dbReference type="EMBL" id="JANPWB010000013">
    <property type="protein sequence ID" value="KAJ1104654.1"/>
    <property type="molecule type" value="Genomic_DNA"/>
</dbReference>
<accession>A0AAV7MNA4</accession>
<name>A0AAV7MNA4_PLEWA</name>
<gene>
    <name evidence="2" type="ORF">NDU88_002064</name>
</gene>
<organism evidence="2 3">
    <name type="scientific">Pleurodeles waltl</name>
    <name type="common">Iberian ribbed newt</name>
    <dbReference type="NCBI Taxonomy" id="8319"/>
    <lineage>
        <taxon>Eukaryota</taxon>
        <taxon>Metazoa</taxon>
        <taxon>Chordata</taxon>
        <taxon>Craniata</taxon>
        <taxon>Vertebrata</taxon>
        <taxon>Euteleostomi</taxon>
        <taxon>Amphibia</taxon>
        <taxon>Batrachia</taxon>
        <taxon>Caudata</taxon>
        <taxon>Salamandroidea</taxon>
        <taxon>Salamandridae</taxon>
        <taxon>Pleurodelinae</taxon>
        <taxon>Pleurodeles</taxon>
    </lineage>
</organism>
<feature type="region of interest" description="Disordered" evidence="1">
    <location>
        <begin position="1"/>
        <end position="68"/>
    </location>
</feature>
<evidence type="ECO:0000256" key="1">
    <source>
        <dbReference type="SAM" id="MobiDB-lite"/>
    </source>
</evidence>
<keyword evidence="3" id="KW-1185">Reference proteome</keyword>
<dbReference type="AlphaFoldDB" id="A0AAV7MNA4"/>
<reference evidence="2" key="1">
    <citation type="journal article" date="2022" name="bioRxiv">
        <title>Sequencing and chromosome-scale assembly of the giantPleurodeles waltlgenome.</title>
        <authorList>
            <person name="Brown T."/>
            <person name="Elewa A."/>
            <person name="Iarovenko S."/>
            <person name="Subramanian E."/>
            <person name="Araus A.J."/>
            <person name="Petzold A."/>
            <person name="Susuki M."/>
            <person name="Suzuki K.-i.T."/>
            <person name="Hayashi T."/>
            <person name="Toyoda A."/>
            <person name="Oliveira C."/>
            <person name="Osipova E."/>
            <person name="Leigh N.D."/>
            <person name="Simon A."/>
            <person name="Yun M.H."/>
        </authorList>
    </citation>
    <scope>NUCLEOTIDE SEQUENCE</scope>
    <source>
        <strain evidence="2">20211129_DDA</strain>
        <tissue evidence="2">Liver</tissue>
    </source>
</reference>
<feature type="compositionally biased region" description="Basic residues" evidence="1">
    <location>
        <begin position="1"/>
        <end position="17"/>
    </location>
</feature>
<dbReference type="Proteomes" id="UP001066276">
    <property type="component" value="Chromosome 9"/>
</dbReference>
<comment type="caution">
    <text evidence="2">The sequence shown here is derived from an EMBL/GenBank/DDBJ whole genome shotgun (WGS) entry which is preliminary data.</text>
</comment>
<evidence type="ECO:0000313" key="2">
    <source>
        <dbReference type="EMBL" id="KAJ1104654.1"/>
    </source>
</evidence>